<organism evidence="8 9">
    <name type="scientific">Denitromonas iodatirespirans</name>
    <dbReference type="NCBI Taxonomy" id="2795389"/>
    <lineage>
        <taxon>Bacteria</taxon>
        <taxon>Pseudomonadati</taxon>
        <taxon>Pseudomonadota</taxon>
        <taxon>Betaproteobacteria</taxon>
        <taxon>Rhodocyclales</taxon>
        <taxon>Zoogloeaceae</taxon>
        <taxon>Denitromonas</taxon>
    </lineage>
</organism>
<dbReference type="Pfam" id="PF00108">
    <property type="entry name" value="Thiolase_N"/>
    <property type="match status" value="1"/>
</dbReference>
<feature type="domain" description="Thiolase N-terminal" evidence="6">
    <location>
        <begin position="24"/>
        <end position="288"/>
    </location>
</feature>
<evidence type="ECO:0000313" key="8">
    <source>
        <dbReference type="EMBL" id="MBT0963479.1"/>
    </source>
</evidence>
<dbReference type="EMBL" id="JAEKFT010000030">
    <property type="protein sequence ID" value="MBT0963479.1"/>
    <property type="molecule type" value="Genomic_DNA"/>
</dbReference>
<accession>A0A944DBJ4</accession>
<dbReference type="NCBIfam" id="TIGR01930">
    <property type="entry name" value="AcCoA-C-Actrans"/>
    <property type="match status" value="1"/>
</dbReference>
<dbReference type="InterPro" id="IPR020610">
    <property type="entry name" value="Thiolase_AS"/>
</dbReference>
<dbReference type="PROSITE" id="PS00737">
    <property type="entry name" value="THIOLASE_2"/>
    <property type="match status" value="1"/>
</dbReference>
<feature type="domain" description="Thiolase C-terminal" evidence="7">
    <location>
        <begin position="297"/>
        <end position="418"/>
    </location>
</feature>
<dbReference type="PANTHER" id="PTHR18919:SF107">
    <property type="entry name" value="ACETYL-COA ACETYLTRANSFERASE, CYTOSOLIC"/>
    <property type="match status" value="1"/>
</dbReference>
<dbReference type="Pfam" id="PF02803">
    <property type="entry name" value="Thiolase_C"/>
    <property type="match status" value="1"/>
</dbReference>
<dbReference type="InterPro" id="IPR020613">
    <property type="entry name" value="Thiolase_CS"/>
</dbReference>
<dbReference type="PIRSF" id="PIRSF000429">
    <property type="entry name" value="Ac-CoA_Ac_transf"/>
    <property type="match status" value="1"/>
</dbReference>
<feature type="active site" description="Acyl-thioester intermediate" evidence="4">
    <location>
        <position position="107"/>
    </location>
</feature>
<dbReference type="Proteomes" id="UP000694660">
    <property type="component" value="Unassembled WGS sequence"/>
</dbReference>
<protein>
    <submittedName>
        <fullName evidence="8">Thiolase family protein</fullName>
    </submittedName>
</protein>
<proteinExistence type="inferred from homology"/>
<dbReference type="InterPro" id="IPR020616">
    <property type="entry name" value="Thiolase_N"/>
</dbReference>
<dbReference type="RefSeq" id="WP_214363410.1">
    <property type="nucleotide sequence ID" value="NZ_JAEKFT010000030.1"/>
</dbReference>
<dbReference type="InterPro" id="IPR002155">
    <property type="entry name" value="Thiolase"/>
</dbReference>
<dbReference type="GO" id="GO:0003985">
    <property type="term" value="F:acetyl-CoA C-acetyltransferase activity"/>
    <property type="evidence" value="ECO:0007669"/>
    <property type="project" value="TreeGrafter"/>
</dbReference>
<evidence type="ECO:0000259" key="6">
    <source>
        <dbReference type="Pfam" id="PF00108"/>
    </source>
</evidence>
<reference evidence="9" key="1">
    <citation type="journal article" date="2022" name="ISME J.">
        <title>Genetic and phylogenetic analysis of dissimilatory iodate-reducing bacteria identifies potential niches across the world's oceans.</title>
        <authorList>
            <person name="Reyes-Umana V."/>
            <person name="Henning Z."/>
            <person name="Lee K."/>
            <person name="Barnum T.P."/>
            <person name="Coates J.D."/>
        </authorList>
    </citation>
    <scope>NUCLEOTIDE SEQUENCE [LARGE SCALE GENOMIC DNA]</scope>
    <source>
        <strain evidence="9">IR12</strain>
    </source>
</reference>
<keyword evidence="9" id="KW-1185">Reference proteome</keyword>
<dbReference type="AlphaFoldDB" id="A0A944DBJ4"/>
<dbReference type="GO" id="GO:0006635">
    <property type="term" value="P:fatty acid beta-oxidation"/>
    <property type="evidence" value="ECO:0007669"/>
    <property type="project" value="TreeGrafter"/>
</dbReference>
<evidence type="ECO:0000256" key="3">
    <source>
        <dbReference type="ARBA" id="ARBA00023315"/>
    </source>
</evidence>
<evidence type="ECO:0000256" key="1">
    <source>
        <dbReference type="ARBA" id="ARBA00010982"/>
    </source>
</evidence>
<dbReference type="InterPro" id="IPR020617">
    <property type="entry name" value="Thiolase_C"/>
</dbReference>
<dbReference type="PROSITE" id="PS00099">
    <property type="entry name" value="THIOLASE_3"/>
    <property type="match status" value="1"/>
</dbReference>
<keyword evidence="3 5" id="KW-0012">Acyltransferase</keyword>
<comment type="similarity">
    <text evidence="1 5">Belongs to the thiolase-like superfamily. Thiolase family.</text>
</comment>
<dbReference type="InterPro" id="IPR016039">
    <property type="entry name" value="Thiolase-like"/>
</dbReference>
<dbReference type="CDD" id="cd00751">
    <property type="entry name" value="thiolase"/>
    <property type="match status" value="1"/>
</dbReference>
<evidence type="ECO:0000256" key="5">
    <source>
        <dbReference type="RuleBase" id="RU003557"/>
    </source>
</evidence>
<evidence type="ECO:0000256" key="2">
    <source>
        <dbReference type="ARBA" id="ARBA00022679"/>
    </source>
</evidence>
<dbReference type="SUPFAM" id="SSF53901">
    <property type="entry name" value="Thiolase-like"/>
    <property type="match status" value="2"/>
</dbReference>
<feature type="active site" description="Proton acceptor" evidence="4">
    <location>
        <position position="376"/>
    </location>
</feature>
<evidence type="ECO:0000313" key="9">
    <source>
        <dbReference type="Proteomes" id="UP000694660"/>
    </source>
</evidence>
<feature type="active site" description="Proton acceptor" evidence="4">
    <location>
        <position position="406"/>
    </location>
</feature>
<sequence>MSPANPFAASEAAAQSAQYDDIWLVAGQRTPFADYNGALRDVSATDLGICAARALFATSGIPAGEVDGIVAGNMAQSSFDAYFLPRHIGLYAGVAPTVPALLVQRLCCTGFETLLTAADQIALGKARVVLSVGTESMSRNPVAAYTHRAGFRLGQVDFRDFLWEATLDTAPGIGMGDTAENLAKRYGISRDEVDRFAALSFERGCAAWDAGWYADEVSAVVNATWSLDGYRPRSLKLADRLERFARDGHVRPTAFETLKKLKPAFGGVQTGGNSSAIVDGAAAAIVAHGDWVRAHGLTPLARIVGGAAVTVPPEIMGIGPAPAIRAAAARCGIALGDIGRIEINEAFGAQFLACQRELGFELERANSRGGAIAIGHPLGASGVRLTHTVARQMRADGVQYGVSSACAGGGQGVAVVLENV</sequence>
<gene>
    <name evidence="8" type="ORF">I8J34_20020</name>
</gene>
<evidence type="ECO:0000259" key="7">
    <source>
        <dbReference type="Pfam" id="PF02803"/>
    </source>
</evidence>
<dbReference type="Gene3D" id="3.40.47.10">
    <property type="match status" value="1"/>
</dbReference>
<comment type="caution">
    <text evidence="8">The sequence shown here is derived from an EMBL/GenBank/DDBJ whole genome shotgun (WGS) entry which is preliminary data.</text>
</comment>
<name>A0A944DBJ4_DENI1</name>
<evidence type="ECO:0000256" key="4">
    <source>
        <dbReference type="PIRSR" id="PIRSR000429-1"/>
    </source>
</evidence>
<dbReference type="PANTHER" id="PTHR18919">
    <property type="entry name" value="ACETYL-COA C-ACYLTRANSFERASE"/>
    <property type="match status" value="1"/>
</dbReference>
<keyword evidence="2 5" id="KW-0808">Transferase</keyword>